<gene>
    <name evidence="1" type="primary">38</name>
    <name evidence="1" type="ORF">SEA_OSCARSO_38</name>
</gene>
<sequence>MDLHHDGRLDIDAAEHELKASSTITHDPTRRAVVATLQTAALLDIARSLRMVAADAELGIMSSGLITGPERIDPEEIVERPTTAAEADDRGIAIDDFLIEGDVVSLELEEGEVAVGTVTKLSVSEGDVVAHVDFGDGEPAKVWARTLTRIVGDEKPGPDEKAEVVVDPELVRLNAAADAEGELEDDFTPASALDALRELATDEKPAKKKGGKK</sequence>
<evidence type="ECO:0000313" key="1">
    <source>
        <dbReference type="EMBL" id="UYL87159.1"/>
    </source>
</evidence>
<keyword evidence="2" id="KW-1185">Reference proteome</keyword>
<evidence type="ECO:0000313" key="2">
    <source>
        <dbReference type="Proteomes" id="UP001164797"/>
    </source>
</evidence>
<dbReference type="RefSeq" id="YP_010754996.1">
    <property type="nucleotide sequence ID" value="NC_073466.1"/>
</dbReference>
<name>A0A9X9P6C8_9CAUD</name>
<proteinExistence type="predicted"/>
<dbReference type="GeneID" id="80019602"/>
<dbReference type="EMBL" id="OP434449">
    <property type="protein sequence ID" value="UYL87159.1"/>
    <property type="molecule type" value="Genomic_DNA"/>
</dbReference>
<reference evidence="1" key="1">
    <citation type="submission" date="2022-09" db="EMBL/GenBank/DDBJ databases">
        <authorList>
            <person name="Washington J.M."/>
            <person name="Situmorang M.A."/>
            <person name="Garlena R.A."/>
            <person name="Russell D.A."/>
            <person name="Jacobs-Sera D."/>
            <person name="Hatfull G.F."/>
        </authorList>
    </citation>
    <scope>NUCLEOTIDE SEQUENCE</scope>
</reference>
<dbReference type="Proteomes" id="UP001164797">
    <property type="component" value="Segment"/>
</dbReference>
<accession>A0A9X9P6C8</accession>
<protein>
    <submittedName>
        <fullName evidence="1">Uncharacterized protein</fullName>
    </submittedName>
</protein>
<organism evidence="1 2">
    <name type="scientific">Microbacterium phage OscarSo</name>
    <dbReference type="NCBI Taxonomy" id="2985324"/>
    <lineage>
        <taxon>Viruses</taxon>
        <taxon>Duplodnaviria</taxon>
        <taxon>Heunggongvirae</taxon>
        <taxon>Uroviricota</taxon>
        <taxon>Caudoviricetes</taxon>
        <taxon>Oscarsovirus</taxon>
        <taxon>Oscarsovirus oscarso</taxon>
    </lineage>
</organism>
<dbReference type="KEGG" id="vg:80019602"/>